<evidence type="ECO:0000256" key="1">
    <source>
        <dbReference type="ARBA" id="ARBA00007583"/>
    </source>
</evidence>
<evidence type="ECO:0000259" key="5">
    <source>
        <dbReference type="Pfam" id="PF00534"/>
    </source>
</evidence>
<feature type="domain" description="Stealth protein CR2 conserved region 2" evidence="6">
    <location>
        <begin position="677"/>
        <end position="779"/>
    </location>
</feature>
<sequence length="956" mass="102307">MKIKYLLTHADEMGGTQRAVLASAASAAHRHEVEVVSVFRTRAEPFFAVPEGVSTRYLVDATDPASPRPARRPQAAEVCRVLAAQPSRYVEPAWDDAFHRLSDLELARALRGTDADVVVTSSPVLAALAVQLVPAGVVTVHQEHAADERRGLGAEPLLRHGPALDALVVGTDAARAWYADAFGASGPYLAVVPRSLPTGFRPRSARLNPVVAVAARLVPDKQVDHAIRAFGRLVDEHPEWTLRVYGDGPELPRLRTLVDELELNDNVHLLGAAPRMDEEWARASVCLLTSRAEAYPLVLAEARAAALPCVAFDCPDGPSALIRDGVDGFLVTPGDLDGLTAALGKLLADGALRNRLGDAALEAVGSPVADPAGAMWEELLGQLRSGAARPGAADAKADRVAEYEARTQGGDAVLTVPAAPGRRVATDLAHKAHEVRIEALHPGLRRGGGQVCLVADDLTPADVADRNLGLVVDVLEGAGIPYVYVDTPDDTAADDVVHRHTVVVAADRRADFLDAVADAYADDAVYVAVVSPEGILTRTAVAGVLGAWGLVAAPDTVRVFQPVVTSGGLPRLAGAHGANVSFWRESEHGRDLELPVRTTIGQVLPAGAMTPVRRRVAGREVTTLAPFERARVGGFDFPVDVVYTWPGAASETEATDAPGSPSSPDSPDSPSSSESLDSEALRYSLRSLDMYAPWVRTIHLVTDRPAPAWLDTGRVAVVRHGDLFPAPEWPSPPRGNPLAVETRLHQVPGLAEHFLHLTDDMFLGRESRPGRFFHANGITRHFAARDALPPTPVSADDPFEVRAAKNGRALLEARFGRTATQLYRRAPHALRRGVLREIEREFAAEVSGTGRAAERSHTDVAAATWLHPAYAYVTGQGVPGEIAHEHVDLGDRAQHRLLTRLLASRAYDAFCLAGAASAVGDVPYAEQARIRCAFLAEYFPVASRFERGSARNLRTR</sequence>
<protein>
    <submittedName>
        <fullName evidence="8">Stealth conserved region 3 domain-containing protein</fullName>
    </submittedName>
</protein>
<organism evidence="8 9">
    <name type="scientific">Streptodolium elevatio</name>
    <dbReference type="NCBI Taxonomy" id="3157996"/>
    <lineage>
        <taxon>Bacteria</taxon>
        <taxon>Bacillati</taxon>
        <taxon>Actinomycetota</taxon>
        <taxon>Actinomycetes</taxon>
        <taxon>Kitasatosporales</taxon>
        <taxon>Streptomycetaceae</taxon>
        <taxon>Streptodolium</taxon>
    </lineage>
</organism>
<dbReference type="PANTHER" id="PTHR24045:SF0">
    <property type="entry name" value="N-ACETYLGLUCOSAMINE-1-PHOSPHOTRANSFERASE SUBUNITS ALPHA_BETA"/>
    <property type="match status" value="1"/>
</dbReference>
<dbReference type="EMBL" id="JBEZFP010000042">
    <property type="protein sequence ID" value="MEU8135417.1"/>
    <property type="molecule type" value="Genomic_DNA"/>
</dbReference>
<dbReference type="InterPro" id="IPR031357">
    <property type="entry name" value="Stealth_CR3"/>
</dbReference>
<gene>
    <name evidence="8" type="ORF">AB0C36_18070</name>
</gene>
<dbReference type="SUPFAM" id="SSF53756">
    <property type="entry name" value="UDP-Glycosyltransferase/glycogen phosphorylase"/>
    <property type="match status" value="1"/>
</dbReference>
<dbReference type="Pfam" id="PF17102">
    <property type="entry name" value="Stealth_CR3"/>
    <property type="match status" value="1"/>
</dbReference>
<dbReference type="Proteomes" id="UP001551482">
    <property type="component" value="Unassembled WGS sequence"/>
</dbReference>
<reference evidence="8 9" key="1">
    <citation type="submission" date="2024-06" db="EMBL/GenBank/DDBJ databases">
        <title>The Natural Products Discovery Center: Release of the First 8490 Sequenced Strains for Exploring Actinobacteria Biosynthetic Diversity.</title>
        <authorList>
            <person name="Kalkreuter E."/>
            <person name="Kautsar S.A."/>
            <person name="Yang D."/>
            <person name="Bader C.D."/>
            <person name="Teijaro C.N."/>
            <person name="Fluegel L."/>
            <person name="Davis C.M."/>
            <person name="Simpson J.R."/>
            <person name="Lauterbach L."/>
            <person name="Steele A.D."/>
            <person name="Gui C."/>
            <person name="Meng S."/>
            <person name="Li G."/>
            <person name="Viehrig K."/>
            <person name="Ye F."/>
            <person name="Su P."/>
            <person name="Kiefer A.F."/>
            <person name="Nichols A."/>
            <person name="Cepeda A.J."/>
            <person name="Yan W."/>
            <person name="Fan B."/>
            <person name="Jiang Y."/>
            <person name="Adhikari A."/>
            <person name="Zheng C.-J."/>
            <person name="Schuster L."/>
            <person name="Cowan T.M."/>
            <person name="Smanski M.J."/>
            <person name="Chevrette M.G."/>
            <person name="De Carvalho L.P.S."/>
            <person name="Shen B."/>
        </authorList>
    </citation>
    <scope>NUCLEOTIDE SEQUENCE [LARGE SCALE GENOMIC DNA]</scope>
    <source>
        <strain evidence="8 9">NPDC048946</strain>
    </source>
</reference>
<dbReference type="InterPro" id="IPR047141">
    <property type="entry name" value="Stealth"/>
</dbReference>
<name>A0ABV3DJ11_9ACTN</name>
<accession>A0ABV3DJ11</accession>
<feature type="domain" description="Glycosyl transferase family 1" evidence="5">
    <location>
        <begin position="209"/>
        <end position="360"/>
    </location>
</feature>
<comment type="caution">
    <text evidence="8">The sequence shown here is derived from an EMBL/GenBank/DDBJ whole genome shotgun (WGS) entry which is preliminary data.</text>
</comment>
<proteinExistence type="inferred from homology"/>
<evidence type="ECO:0000256" key="3">
    <source>
        <dbReference type="ARBA" id="ARBA00023169"/>
    </source>
</evidence>
<evidence type="ECO:0000259" key="7">
    <source>
        <dbReference type="Pfam" id="PF17102"/>
    </source>
</evidence>
<feature type="compositionally biased region" description="Low complexity" evidence="4">
    <location>
        <begin position="660"/>
        <end position="675"/>
    </location>
</feature>
<feature type="domain" description="Stealth protein CR3 conserved region 3" evidence="7">
    <location>
        <begin position="826"/>
        <end position="863"/>
    </location>
</feature>
<evidence type="ECO:0000313" key="9">
    <source>
        <dbReference type="Proteomes" id="UP001551482"/>
    </source>
</evidence>
<dbReference type="InterPro" id="IPR021520">
    <property type="entry name" value="Stealth_CR2"/>
</dbReference>
<dbReference type="InterPro" id="IPR001296">
    <property type="entry name" value="Glyco_trans_1"/>
</dbReference>
<keyword evidence="2" id="KW-0808">Transferase</keyword>
<dbReference type="Pfam" id="PF00534">
    <property type="entry name" value="Glycos_transf_1"/>
    <property type="match status" value="1"/>
</dbReference>
<dbReference type="PANTHER" id="PTHR24045">
    <property type="match status" value="1"/>
</dbReference>
<feature type="region of interest" description="Disordered" evidence="4">
    <location>
        <begin position="650"/>
        <end position="678"/>
    </location>
</feature>
<keyword evidence="3" id="KW-0270">Exopolysaccharide synthesis</keyword>
<dbReference type="Pfam" id="PF11380">
    <property type="entry name" value="Stealth_CR2"/>
    <property type="match status" value="1"/>
</dbReference>
<comment type="similarity">
    <text evidence="1">Belongs to the stealth family.</text>
</comment>
<keyword evidence="9" id="KW-1185">Reference proteome</keyword>
<evidence type="ECO:0000256" key="4">
    <source>
        <dbReference type="SAM" id="MobiDB-lite"/>
    </source>
</evidence>
<dbReference type="Gene3D" id="3.40.50.2000">
    <property type="entry name" value="Glycogen Phosphorylase B"/>
    <property type="match status" value="2"/>
</dbReference>
<dbReference type="RefSeq" id="WP_358355141.1">
    <property type="nucleotide sequence ID" value="NZ_JBEZFP010000042.1"/>
</dbReference>
<evidence type="ECO:0000256" key="2">
    <source>
        <dbReference type="ARBA" id="ARBA00022679"/>
    </source>
</evidence>
<evidence type="ECO:0000259" key="6">
    <source>
        <dbReference type="Pfam" id="PF11380"/>
    </source>
</evidence>
<evidence type="ECO:0000313" key="8">
    <source>
        <dbReference type="EMBL" id="MEU8135417.1"/>
    </source>
</evidence>